<dbReference type="InParanoid" id="A0A409WH53"/>
<protein>
    <recommendedName>
        <fullName evidence="3">F-box domain-containing protein</fullName>
    </recommendedName>
</protein>
<sequence>MENELPFELWLEILSYLPQGFHRRLIAVNRALFEYALDEIYKKVELVHDDENTLFTFTRLRNVDVAKRVQRFVIRPTFLRDEITVPFQFQQIGEPKSPERAKKRFSWFMKSKRSSCVDQLCETKTSSDILLFTAQRTISLCSNIRELDIILNVRNSHLTSSFESFFRSLWQPGSILPRIRRLTIDASPYELSHLVLPMHPFSHLWTNLEDLDLTIHPYHESLNLNHLLLSTFLDGLKNKLHSFTLSGLMDPYVADVLNACPDFTRLSNFELHSIFNIQNMQQVQQLNLFLEAHSKTLENITLNPQIRTDSLNFSNYSYIHWLTFVGADHARGQTFSQVSLPQLKNLELGYGYRWINGPVYHRVVFPDLKCITPNLTTLTIIHTELSLDRVSELLPLLPRRNGVCSLEFLSLSIDILSPELVDLLSVTLVGLRSLTLRLSRYVLPSDLEQV</sequence>
<proteinExistence type="predicted"/>
<comment type="caution">
    <text evidence="1">The sequence shown here is derived from an EMBL/GenBank/DDBJ whole genome shotgun (WGS) entry which is preliminary data.</text>
</comment>
<dbReference type="OrthoDB" id="3045471at2759"/>
<dbReference type="Proteomes" id="UP000283269">
    <property type="component" value="Unassembled WGS sequence"/>
</dbReference>
<dbReference type="AlphaFoldDB" id="A0A409WH53"/>
<gene>
    <name evidence="1" type="ORF">CVT25_015336</name>
</gene>
<evidence type="ECO:0000313" key="1">
    <source>
        <dbReference type="EMBL" id="PPQ77842.1"/>
    </source>
</evidence>
<reference evidence="1 2" key="1">
    <citation type="journal article" date="2018" name="Evol. Lett.">
        <title>Horizontal gene cluster transfer increased hallucinogenic mushroom diversity.</title>
        <authorList>
            <person name="Reynolds H.T."/>
            <person name="Vijayakumar V."/>
            <person name="Gluck-Thaler E."/>
            <person name="Korotkin H.B."/>
            <person name="Matheny P.B."/>
            <person name="Slot J.C."/>
        </authorList>
    </citation>
    <scope>NUCLEOTIDE SEQUENCE [LARGE SCALE GENOMIC DNA]</scope>
    <source>
        <strain evidence="1 2">2631</strain>
    </source>
</reference>
<dbReference type="EMBL" id="NHYD01003433">
    <property type="protein sequence ID" value="PPQ77842.1"/>
    <property type="molecule type" value="Genomic_DNA"/>
</dbReference>
<evidence type="ECO:0008006" key="3">
    <source>
        <dbReference type="Google" id="ProtNLM"/>
    </source>
</evidence>
<organism evidence="1 2">
    <name type="scientific">Psilocybe cyanescens</name>
    <dbReference type="NCBI Taxonomy" id="93625"/>
    <lineage>
        <taxon>Eukaryota</taxon>
        <taxon>Fungi</taxon>
        <taxon>Dikarya</taxon>
        <taxon>Basidiomycota</taxon>
        <taxon>Agaricomycotina</taxon>
        <taxon>Agaricomycetes</taxon>
        <taxon>Agaricomycetidae</taxon>
        <taxon>Agaricales</taxon>
        <taxon>Agaricineae</taxon>
        <taxon>Strophariaceae</taxon>
        <taxon>Psilocybe</taxon>
    </lineage>
</organism>
<evidence type="ECO:0000313" key="2">
    <source>
        <dbReference type="Proteomes" id="UP000283269"/>
    </source>
</evidence>
<accession>A0A409WH53</accession>
<name>A0A409WH53_PSICY</name>
<keyword evidence="2" id="KW-1185">Reference proteome</keyword>